<dbReference type="EMBL" id="OB668237">
    <property type="protein sequence ID" value="CAD7234281.1"/>
    <property type="molecule type" value="Genomic_DNA"/>
</dbReference>
<evidence type="ECO:0000313" key="1">
    <source>
        <dbReference type="EMBL" id="CAD7234281.1"/>
    </source>
</evidence>
<reference evidence="1" key="1">
    <citation type="submission" date="2020-11" db="EMBL/GenBank/DDBJ databases">
        <authorList>
            <person name="Tran Van P."/>
        </authorList>
    </citation>
    <scope>NUCLEOTIDE SEQUENCE</scope>
</reference>
<organism evidence="1">
    <name type="scientific">Cyprideis torosa</name>
    <dbReference type="NCBI Taxonomy" id="163714"/>
    <lineage>
        <taxon>Eukaryota</taxon>
        <taxon>Metazoa</taxon>
        <taxon>Ecdysozoa</taxon>
        <taxon>Arthropoda</taxon>
        <taxon>Crustacea</taxon>
        <taxon>Oligostraca</taxon>
        <taxon>Ostracoda</taxon>
        <taxon>Podocopa</taxon>
        <taxon>Podocopida</taxon>
        <taxon>Cytherocopina</taxon>
        <taxon>Cytheroidea</taxon>
        <taxon>Cytherideidae</taxon>
        <taxon>Cyprideis</taxon>
    </lineage>
</organism>
<name>A0A7R8ZWA2_9CRUS</name>
<feature type="non-terminal residue" evidence="1">
    <location>
        <position position="227"/>
    </location>
</feature>
<sequence length="227" mass="25418">SFYRFRHSQICQFSVFVLCVPSSILSPLKRLFHSKVEAFHHNRLPVFGVASDLNTSLRVAESSQTMEDHQNLEEFRTRVEAESTEAGSGEYGIGEDFHDGEKDLLSSIVTEMEDHQHLEECSTHVEAKSTATDGDTGSRGYEIGEDFHDGEKDLLSSIVTEMEDHQHLEECSTHVEAKSTATDGDTGSRGYEIGEDFHDGEKDLLSSEVLLPPRENEMPPAKQNKMI</sequence>
<accession>A0A7R8ZWA2</accession>
<gene>
    <name evidence="1" type="ORF">CTOB1V02_LOCUS12097</name>
</gene>
<proteinExistence type="predicted"/>
<protein>
    <submittedName>
        <fullName evidence="1">Uncharacterized protein</fullName>
    </submittedName>
</protein>
<dbReference type="AlphaFoldDB" id="A0A7R8ZWA2"/>